<gene>
    <name evidence="2" type="ORF">Salat_2621500</name>
</gene>
<reference evidence="2" key="1">
    <citation type="submission" date="2020-06" db="EMBL/GenBank/DDBJ databases">
        <authorList>
            <person name="Li T."/>
            <person name="Hu X."/>
            <person name="Zhang T."/>
            <person name="Song X."/>
            <person name="Zhang H."/>
            <person name="Dai N."/>
            <person name="Sheng W."/>
            <person name="Hou X."/>
            <person name="Wei L."/>
        </authorList>
    </citation>
    <scope>NUCLEOTIDE SEQUENCE</scope>
    <source>
        <strain evidence="2">3651</strain>
        <tissue evidence="2">Leaf</tissue>
    </source>
</reference>
<protein>
    <submittedName>
        <fullName evidence="2">Uncharacterized protein</fullName>
    </submittedName>
</protein>
<dbReference type="AlphaFoldDB" id="A0AAE2CAL5"/>
<reference evidence="2" key="2">
    <citation type="journal article" date="2024" name="Plant">
        <title>Genomic evolution and insights into agronomic trait innovations of Sesamum species.</title>
        <authorList>
            <person name="Miao H."/>
            <person name="Wang L."/>
            <person name="Qu L."/>
            <person name="Liu H."/>
            <person name="Sun Y."/>
            <person name="Le M."/>
            <person name="Wang Q."/>
            <person name="Wei S."/>
            <person name="Zheng Y."/>
            <person name="Lin W."/>
            <person name="Duan Y."/>
            <person name="Cao H."/>
            <person name="Xiong S."/>
            <person name="Wang X."/>
            <person name="Wei L."/>
            <person name="Li C."/>
            <person name="Ma Q."/>
            <person name="Ju M."/>
            <person name="Zhao R."/>
            <person name="Li G."/>
            <person name="Mu C."/>
            <person name="Tian Q."/>
            <person name="Mei H."/>
            <person name="Zhang T."/>
            <person name="Gao T."/>
            <person name="Zhang H."/>
        </authorList>
    </citation>
    <scope>NUCLEOTIDE SEQUENCE</scope>
    <source>
        <strain evidence="2">3651</strain>
    </source>
</reference>
<feature type="region of interest" description="Disordered" evidence="1">
    <location>
        <begin position="1"/>
        <end position="112"/>
    </location>
</feature>
<evidence type="ECO:0000256" key="1">
    <source>
        <dbReference type="SAM" id="MobiDB-lite"/>
    </source>
</evidence>
<organism evidence="2 3">
    <name type="scientific">Sesamum alatum</name>
    <dbReference type="NCBI Taxonomy" id="300844"/>
    <lineage>
        <taxon>Eukaryota</taxon>
        <taxon>Viridiplantae</taxon>
        <taxon>Streptophyta</taxon>
        <taxon>Embryophyta</taxon>
        <taxon>Tracheophyta</taxon>
        <taxon>Spermatophyta</taxon>
        <taxon>Magnoliopsida</taxon>
        <taxon>eudicotyledons</taxon>
        <taxon>Gunneridae</taxon>
        <taxon>Pentapetalae</taxon>
        <taxon>asterids</taxon>
        <taxon>lamiids</taxon>
        <taxon>Lamiales</taxon>
        <taxon>Pedaliaceae</taxon>
        <taxon>Sesamum</taxon>
    </lineage>
</organism>
<feature type="region of interest" description="Disordered" evidence="1">
    <location>
        <begin position="228"/>
        <end position="254"/>
    </location>
</feature>
<name>A0AAE2CAL5_9LAMI</name>
<sequence>MGQGGDGTGLHNDEAAQEESGDGTGLQPKLGQHKLPIENDRGKGLLLNGPATIGPPPSFELQSITKSLGSVSARGTKSLTSETGEPQQGHKTASQGERHGGSDPQLDSASVGGAENTWEQTLMNLKSGGFVKANREVLKMSDSHDGVRGTWTSILKSPKGLSTVLTHGAGGSILSEEGGIDRENELSSIQIAAIGETVDSVGKIELDEGEKLISVPVVFMAGAGGNRGGGGLRGRRGGPLWKGTEGKRKRGGEIGERPLKRSLVDEPNIEQYDDMRCCWFVRLL</sequence>
<comment type="caution">
    <text evidence="2">The sequence shown here is derived from an EMBL/GenBank/DDBJ whole genome shotgun (WGS) entry which is preliminary data.</text>
</comment>
<proteinExistence type="predicted"/>
<keyword evidence="3" id="KW-1185">Reference proteome</keyword>
<feature type="compositionally biased region" description="Polar residues" evidence="1">
    <location>
        <begin position="60"/>
        <end position="95"/>
    </location>
</feature>
<dbReference type="EMBL" id="JACGWO010000011">
    <property type="protein sequence ID" value="KAK4415143.1"/>
    <property type="molecule type" value="Genomic_DNA"/>
</dbReference>
<evidence type="ECO:0000313" key="3">
    <source>
        <dbReference type="Proteomes" id="UP001293254"/>
    </source>
</evidence>
<dbReference type="Proteomes" id="UP001293254">
    <property type="component" value="Unassembled WGS sequence"/>
</dbReference>
<accession>A0AAE2CAL5</accession>
<evidence type="ECO:0000313" key="2">
    <source>
        <dbReference type="EMBL" id="KAK4415143.1"/>
    </source>
</evidence>